<dbReference type="Proteomes" id="UP000244722">
    <property type="component" value="Unassembled WGS sequence"/>
</dbReference>
<evidence type="ECO:0000313" key="3">
    <source>
        <dbReference type="Proteomes" id="UP000244722"/>
    </source>
</evidence>
<evidence type="ECO:0000313" key="2">
    <source>
        <dbReference type="EMBL" id="PUU83709.1"/>
    </source>
</evidence>
<sequence>MSGHAPRSHFLLPPSSSASPSHLSCPEQHPRYQRFDHPRPYALLTVIGISHFLLQQLCSLLVSAGLIFYPNIQKKGFESHRFFPLPRSHNEITIS</sequence>
<reference evidence="2 3" key="1">
    <citation type="submission" date="2017-04" db="EMBL/GenBank/DDBJ databases">
        <title>Draft genome sequence of Tuber borchii Vittad., a whitish edible truffle.</title>
        <authorList>
            <consortium name="DOE Joint Genome Institute"/>
            <person name="Murat C."/>
            <person name="Kuo A."/>
            <person name="Barry K.W."/>
            <person name="Clum A."/>
            <person name="Dockter R.B."/>
            <person name="Fauchery L."/>
            <person name="Iotti M."/>
            <person name="Kohler A."/>
            <person name="Labutti K."/>
            <person name="Lindquist E.A."/>
            <person name="Lipzen A."/>
            <person name="Ohm R.A."/>
            <person name="Wang M."/>
            <person name="Grigoriev I.V."/>
            <person name="Zambonelli A."/>
            <person name="Martin F.M."/>
        </authorList>
    </citation>
    <scope>NUCLEOTIDE SEQUENCE [LARGE SCALE GENOMIC DNA]</scope>
    <source>
        <strain evidence="2 3">Tbo3840</strain>
    </source>
</reference>
<dbReference type="EMBL" id="NESQ01000008">
    <property type="protein sequence ID" value="PUU83709.1"/>
    <property type="molecule type" value="Genomic_DNA"/>
</dbReference>
<name>A0A2T7A7L3_TUBBO</name>
<feature type="compositionally biased region" description="Low complexity" evidence="1">
    <location>
        <begin position="8"/>
        <end position="24"/>
    </location>
</feature>
<keyword evidence="3" id="KW-1185">Reference proteome</keyword>
<gene>
    <name evidence="2" type="ORF">B9Z19DRAFT_786661</name>
</gene>
<evidence type="ECO:0000256" key="1">
    <source>
        <dbReference type="SAM" id="MobiDB-lite"/>
    </source>
</evidence>
<protein>
    <submittedName>
        <fullName evidence="2">Uncharacterized protein</fullName>
    </submittedName>
</protein>
<proteinExistence type="predicted"/>
<dbReference type="OrthoDB" id="5380420at2759"/>
<dbReference type="AlphaFoldDB" id="A0A2T7A7L3"/>
<accession>A0A2T7A7L3</accession>
<comment type="caution">
    <text evidence="2">The sequence shown here is derived from an EMBL/GenBank/DDBJ whole genome shotgun (WGS) entry which is preliminary data.</text>
</comment>
<organism evidence="2 3">
    <name type="scientific">Tuber borchii</name>
    <name type="common">White truffle</name>
    <dbReference type="NCBI Taxonomy" id="42251"/>
    <lineage>
        <taxon>Eukaryota</taxon>
        <taxon>Fungi</taxon>
        <taxon>Dikarya</taxon>
        <taxon>Ascomycota</taxon>
        <taxon>Pezizomycotina</taxon>
        <taxon>Pezizomycetes</taxon>
        <taxon>Pezizales</taxon>
        <taxon>Tuberaceae</taxon>
        <taxon>Tuber</taxon>
    </lineage>
</organism>
<feature type="region of interest" description="Disordered" evidence="1">
    <location>
        <begin position="1"/>
        <end position="31"/>
    </location>
</feature>